<comment type="subcellular location">
    <subcellularLocation>
        <location evidence="1">Membrane</location>
        <topology evidence="1">Multi-pass membrane protein</topology>
    </subcellularLocation>
</comment>
<feature type="transmembrane region" description="Helical" evidence="6">
    <location>
        <begin position="432"/>
        <end position="450"/>
    </location>
</feature>
<evidence type="ECO:0000256" key="5">
    <source>
        <dbReference type="ARBA" id="ARBA00023136"/>
    </source>
</evidence>
<dbReference type="InterPro" id="IPR036259">
    <property type="entry name" value="MFS_trans_sf"/>
</dbReference>
<accession>A0A8H6MWU8</accession>
<dbReference type="Pfam" id="PF07690">
    <property type="entry name" value="MFS_1"/>
    <property type="match status" value="1"/>
</dbReference>
<feature type="transmembrane region" description="Helical" evidence="6">
    <location>
        <begin position="335"/>
        <end position="359"/>
    </location>
</feature>
<feature type="transmembrane region" description="Helical" evidence="6">
    <location>
        <begin position="462"/>
        <end position="483"/>
    </location>
</feature>
<proteinExistence type="predicted"/>
<reference evidence="7" key="1">
    <citation type="journal article" date="2020" name="Phytopathology">
        <title>Genome Sequence Resources of Colletotrichum truncatum, C. plurivorum, C. musicola, and C. sojae: Four Species Pathogenic to Soybean (Glycine max).</title>
        <authorList>
            <person name="Rogerio F."/>
            <person name="Boufleur T.R."/>
            <person name="Ciampi-Guillardi M."/>
            <person name="Sukno S.A."/>
            <person name="Thon M.R."/>
            <person name="Massola Junior N.S."/>
            <person name="Baroncelli R."/>
        </authorList>
    </citation>
    <scope>NUCLEOTIDE SEQUENCE</scope>
    <source>
        <strain evidence="7">LFN0074</strain>
    </source>
</reference>
<dbReference type="Gene3D" id="1.20.1250.20">
    <property type="entry name" value="MFS general substrate transporter like domains"/>
    <property type="match status" value="2"/>
</dbReference>
<sequence length="554" mass="60822">MSDKKVRVVTSILSIQQSPNSAMSVHKGTSGIEPCTEQPVAGSVHDLKNPDATEEQAAVFLRENESQWAGYEPSEARRVLRKIDWRLMPLIVGTITIAAVDKILISNAALYGMNEDTHLVGQQYSWVGSIFYFGWLVAEYPANAILQKLPVGKTVGSAVVAWGGIVMCLGAAQNAAGLMVLRLLMGALEAPLFPAVTILNTMFYKKSEQPVRMALTFTAFSSLVTGVVSYGIGHAKTGIASWRLLFLVIGGFTVLWGVALLLWLPDSPLAGNFLTGKDKYIALDRVRENMTGIENKVSSISSPHISSAYLSNDVHHEQELKWYQVREAFSDYKTYILFVFFLSMNVPTGGLVTFAAQIVSGLGYGKLETTLLGMPTGVMQSLAGFMVAIPQRWLKNKRCLSAALCCLVPLICSVLIKGSAELPHENRVGRLMAYYFFYFFWGPYATALSLPMANVSGHTKKLTINATVFLAYCIANIVGPQIFIAKEAPDYSTGYSAIMVFEVVAIACMAAYAAGCIIENRRRDKKEGFNVEVSVDDQLGDLTDYEKRGFRYIY</sequence>
<comment type="caution">
    <text evidence="7">The sequence shown here is derived from an EMBL/GenBank/DDBJ whole genome shotgun (WGS) entry which is preliminary data.</text>
</comment>
<feature type="transmembrane region" description="Helical" evidence="6">
    <location>
        <begin position="244"/>
        <end position="264"/>
    </location>
</feature>
<keyword evidence="3 6" id="KW-0812">Transmembrane</keyword>
<dbReference type="GO" id="GO:0016020">
    <property type="term" value="C:membrane"/>
    <property type="evidence" value="ECO:0007669"/>
    <property type="project" value="UniProtKB-SubCell"/>
</dbReference>
<dbReference type="Proteomes" id="UP000639643">
    <property type="component" value="Unassembled WGS sequence"/>
</dbReference>
<evidence type="ECO:0000256" key="1">
    <source>
        <dbReference type="ARBA" id="ARBA00004141"/>
    </source>
</evidence>
<keyword evidence="4 6" id="KW-1133">Transmembrane helix</keyword>
<evidence type="ECO:0000256" key="3">
    <source>
        <dbReference type="ARBA" id="ARBA00022692"/>
    </source>
</evidence>
<organism evidence="7 8">
    <name type="scientific">Colletotrichum musicola</name>
    <dbReference type="NCBI Taxonomy" id="2175873"/>
    <lineage>
        <taxon>Eukaryota</taxon>
        <taxon>Fungi</taxon>
        <taxon>Dikarya</taxon>
        <taxon>Ascomycota</taxon>
        <taxon>Pezizomycotina</taxon>
        <taxon>Sordariomycetes</taxon>
        <taxon>Hypocreomycetidae</taxon>
        <taxon>Glomerellales</taxon>
        <taxon>Glomerellaceae</taxon>
        <taxon>Colletotrichum</taxon>
        <taxon>Colletotrichum orchidearum species complex</taxon>
    </lineage>
</organism>
<feature type="transmembrane region" description="Helical" evidence="6">
    <location>
        <begin position="154"/>
        <end position="173"/>
    </location>
</feature>
<keyword evidence="8" id="KW-1185">Reference proteome</keyword>
<feature type="transmembrane region" description="Helical" evidence="6">
    <location>
        <begin position="401"/>
        <end position="420"/>
    </location>
</feature>
<dbReference type="InterPro" id="IPR011701">
    <property type="entry name" value="MFS"/>
</dbReference>
<name>A0A8H6MWU8_9PEZI</name>
<dbReference type="PANTHER" id="PTHR43791:SF36">
    <property type="entry name" value="TRANSPORTER, PUTATIVE (AFU_ORTHOLOGUE AFUA_6G08340)-RELATED"/>
    <property type="match status" value="1"/>
</dbReference>
<evidence type="ECO:0000313" key="7">
    <source>
        <dbReference type="EMBL" id="KAF6811937.1"/>
    </source>
</evidence>
<keyword evidence="5 6" id="KW-0472">Membrane</keyword>
<dbReference type="GO" id="GO:0022857">
    <property type="term" value="F:transmembrane transporter activity"/>
    <property type="evidence" value="ECO:0007669"/>
    <property type="project" value="InterPro"/>
</dbReference>
<evidence type="ECO:0000256" key="2">
    <source>
        <dbReference type="ARBA" id="ARBA00022448"/>
    </source>
</evidence>
<evidence type="ECO:0000313" key="8">
    <source>
        <dbReference type="Proteomes" id="UP000639643"/>
    </source>
</evidence>
<dbReference type="AlphaFoldDB" id="A0A8H6MWU8"/>
<feature type="transmembrane region" description="Helical" evidence="6">
    <location>
        <begin position="211"/>
        <end position="232"/>
    </location>
</feature>
<keyword evidence="2" id="KW-0813">Transport</keyword>
<evidence type="ECO:0000256" key="6">
    <source>
        <dbReference type="SAM" id="Phobius"/>
    </source>
</evidence>
<feature type="transmembrane region" description="Helical" evidence="6">
    <location>
        <begin position="87"/>
        <end position="111"/>
    </location>
</feature>
<dbReference type="EMBL" id="WIGM01000802">
    <property type="protein sequence ID" value="KAF6811937.1"/>
    <property type="molecule type" value="Genomic_DNA"/>
</dbReference>
<dbReference type="OrthoDB" id="6730379at2759"/>
<feature type="transmembrane region" description="Helical" evidence="6">
    <location>
        <begin position="123"/>
        <end position="142"/>
    </location>
</feature>
<dbReference type="SUPFAM" id="SSF103473">
    <property type="entry name" value="MFS general substrate transporter"/>
    <property type="match status" value="1"/>
</dbReference>
<evidence type="ECO:0000256" key="4">
    <source>
        <dbReference type="ARBA" id="ARBA00022989"/>
    </source>
</evidence>
<feature type="transmembrane region" description="Helical" evidence="6">
    <location>
        <begin position="495"/>
        <end position="518"/>
    </location>
</feature>
<dbReference type="PANTHER" id="PTHR43791">
    <property type="entry name" value="PERMEASE-RELATED"/>
    <property type="match status" value="1"/>
</dbReference>
<gene>
    <name evidence="7" type="ORF">CMUS01_13167</name>
</gene>
<protein>
    <submittedName>
        <fullName evidence="7">Allantoate permease</fullName>
    </submittedName>
</protein>